<dbReference type="PANTHER" id="PTHR30427">
    <property type="entry name" value="TRANSCRIPTIONAL ACTIVATOR PROTEIN LYSR"/>
    <property type="match status" value="1"/>
</dbReference>
<gene>
    <name evidence="2" type="ORF">P775_23430</name>
</gene>
<dbReference type="PROSITE" id="PS50931">
    <property type="entry name" value="HTH_LYSR"/>
    <property type="match status" value="1"/>
</dbReference>
<dbReference type="InterPro" id="IPR000847">
    <property type="entry name" value="LysR_HTH_N"/>
</dbReference>
<dbReference type="InterPro" id="IPR036390">
    <property type="entry name" value="WH_DNA-bd_sf"/>
</dbReference>
<organism evidence="2 3">
    <name type="scientific">Puniceibacterium antarcticum</name>
    <dbReference type="NCBI Taxonomy" id="1206336"/>
    <lineage>
        <taxon>Bacteria</taxon>
        <taxon>Pseudomonadati</taxon>
        <taxon>Pseudomonadota</taxon>
        <taxon>Alphaproteobacteria</taxon>
        <taxon>Rhodobacterales</taxon>
        <taxon>Paracoccaceae</taxon>
        <taxon>Puniceibacterium</taxon>
    </lineage>
</organism>
<evidence type="ECO:0000313" key="3">
    <source>
        <dbReference type="Proteomes" id="UP000231259"/>
    </source>
</evidence>
<dbReference type="Proteomes" id="UP000231259">
    <property type="component" value="Unassembled WGS sequence"/>
</dbReference>
<dbReference type="PANTHER" id="PTHR30427:SF1">
    <property type="entry name" value="TRANSCRIPTIONAL ACTIVATOR PROTEIN LYSR"/>
    <property type="match status" value="1"/>
</dbReference>
<feature type="domain" description="HTH lysR-type" evidence="1">
    <location>
        <begin position="2"/>
        <end position="59"/>
    </location>
</feature>
<protein>
    <recommendedName>
        <fullName evidence="1">HTH lysR-type domain-containing protein</fullName>
    </recommendedName>
</protein>
<dbReference type="AlphaFoldDB" id="A0A2G8R852"/>
<accession>A0A2G8R852</accession>
<evidence type="ECO:0000313" key="2">
    <source>
        <dbReference type="EMBL" id="PIL17730.1"/>
    </source>
</evidence>
<dbReference type="GO" id="GO:0010628">
    <property type="term" value="P:positive regulation of gene expression"/>
    <property type="evidence" value="ECO:0007669"/>
    <property type="project" value="TreeGrafter"/>
</dbReference>
<dbReference type="GO" id="GO:0003700">
    <property type="term" value="F:DNA-binding transcription factor activity"/>
    <property type="evidence" value="ECO:0007669"/>
    <property type="project" value="InterPro"/>
</dbReference>
<name>A0A2G8R852_9RHOB</name>
<dbReference type="InterPro" id="IPR036388">
    <property type="entry name" value="WH-like_DNA-bd_sf"/>
</dbReference>
<dbReference type="PRINTS" id="PR00039">
    <property type="entry name" value="HTHLYSR"/>
</dbReference>
<dbReference type="SUPFAM" id="SSF46785">
    <property type="entry name" value="Winged helix' DNA-binding domain"/>
    <property type="match status" value="1"/>
</dbReference>
<dbReference type="EMBL" id="AWWI01000158">
    <property type="protein sequence ID" value="PIL17730.1"/>
    <property type="molecule type" value="Genomic_DNA"/>
</dbReference>
<dbReference type="Gene3D" id="1.10.10.10">
    <property type="entry name" value="Winged helix-like DNA-binding domain superfamily/Winged helix DNA-binding domain"/>
    <property type="match status" value="1"/>
</dbReference>
<sequence length="134" mass="15333">MLSLRHIEILRAVILCPTTSAAARQLGMSQPAVSNAIRKIENTLEFQLFERFRNRLFPLDAAKILFKDSEPMIVVQRALKERIHDLRTDKHSCLRIFSTGPPGLGVLPRVLKKFVSIHPPMSLHLFQRLRGNLK</sequence>
<dbReference type="GO" id="GO:0043565">
    <property type="term" value="F:sequence-specific DNA binding"/>
    <property type="evidence" value="ECO:0007669"/>
    <property type="project" value="TreeGrafter"/>
</dbReference>
<reference evidence="2 3" key="1">
    <citation type="submission" date="2013-09" db="EMBL/GenBank/DDBJ databases">
        <title>Genome sequencing of Phaeobacter antarcticus sp. nov. SM1211.</title>
        <authorList>
            <person name="Zhang X.-Y."/>
            <person name="Liu C."/>
            <person name="Chen X.-L."/>
            <person name="Xie B.-B."/>
            <person name="Qin Q.-L."/>
            <person name="Rong J.-C."/>
            <person name="Zhang Y.-Z."/>
        </authorList>
    </citation>
    <scope>NUCLEOTIDE SEQUENCE [LARGE SCALE GENOMIC DNA]</scope>
    <source>
        <strain evidence="2 3">SM1211</strain>
    </source>
</reference>
<proteinExistence type="predicted"/>
<keyword evidence="3" id="KW-1185">Reference proteome</keyword>
<evidence type="ECO:0000259" key="1">
    <source>
        <dbReference type="PROSITE" id="PS50931"/>
    </source>
</evidence>
<comment type="caution">
    <text evidence="2">The sequence shown here is derived from an EMBL/GenBank/DDBJ whole genome shotgun (WGS) entry which is preliminary data.</text>
</comment>
<dbReference type="Pfam" id="PF00126">
    <property type="entry name" value="HTH_1"/>
    <property type="match status" value="1"/>
</dbReference>